<feature type="region of interest" description="Disordered" evidence="1">
    <location>
        <begin position="68"/>
        <end position="115"/>
    </location>
</feature>
<dbReference type="AlphaFoldDB" id="A0AAW0ARH2"/>
<comment type="caution">
    <text evidence="2">The sequence shown here is derived from an EMBL/GenBank/DDBJ whole genome shotgun (WGS) entry which is preliminary data.</text>
</comment>
<evidence type="ECO:0000313" key="2">
    <source>
        <dbReference type="EMBL" id="KAK7016012.1"/>
    </source>
</evidence>
<feature type="compositionally biased region" description="Basic and acidic residues" evidence="1">
    <location>
        <begin position="68"/>
        <end position="87"/>
    </location>
</feature>
<evidence type="ECO:0000256" key="1">
    <source>
        <dbReference type="SAM" id="MobiDB-lite"/>
    </source>
</evidence>
<accession>A0AAW0ARH2</accession>
<proteinExistence type="predicted"/>
<name>A0AAW0ARH2_9AGAR</name>
<dbReference type="Proteomes" id="UP001362999">
    <property type="component" value="Unassembled WGS sequence"/>
</dbReference>
<feature type="compositionally biased region" description="Basic residues" evidence="1">
    <location>
        <begin position="102"/>
        <end position="115"/>
    </location>
</feature>
<sequence length="115" mass="13068">MWERPVSAPDSRMRKKVGLYIEREQLLEGATKVPLHFIVFARSRTSDPVPAISAGELVNRGVIVNGLKVDHHPQGDSESKPPDRDYPKPTCQDPETQEKPRDHHHPAITRTYPKK</sequence>
<keyword evidence="3" id="KW-1185">Reference proteome</keyword>
<protein>
    <submittedName>
        <fullName evidence="2">Uncharacterized protein</fullName>
    </submittedName>
</protein>
<evidence type="ECO:0000313" key="3">
    <source>
        <dbReference type="Proteomes" id="UP001362999"/>
    </source>
</evidence>
<organism evidence="2 3">
    <name type="scientific">Favolaschia claudopus</name>
    <dbReference type="NCBI Taxonomy" id="2862362"/>
    <lineage>
        <taxon>Eukaryota</taxon>
        <taxon>Fungi</taxon>
        <taxon>Dikarya</taxon>
        <taxon>Basidiomycota</taxon>
        <taxon>Agaricomycotina</taxon>
        <taxon>Agaricomycetes</taxon>
        <taxon>Agaricomycetidae</taxon>
        <taxon>Agaricales</taxon>
        <taxon>Marasmiineae</taxon>
        <taxon>Mycenaceae</taxon>
        <taxon>Favolaschia</taxon>
    </lineage>
</organism>
<dbReference type="EMBL" id="JAWWNJ010000052">
    <property type="protein sequence ID" value="KAK7016012.1"/>
    <property type="molecule type" value="Genomic_DNA"/>
</dbReference>
<reference evidence="2 3" key="1">
    <citation type="journal article" date="2024" name="J Genomics">
        <title>Draft genome sequencing and assembly of Favolaschia claudopus CIRM-BRFM 2984 isolated from oak limbs.</title>
        <authorList>
            <person name="Navarro D."/>
            <person name="Drula E."/>
            <person name="Chaduli D."/>
            <person name="Cazenave R."/>
            <person name="Ahrendt S."/>
            <person name="Wang J."/>
            <person name="Lipzen A."/>
            <person name="Daum C."/>
            <person name="Barry K."/>
            <person name="Grigoriev I.V."/>
            <person name="Favel A."/>
            <person name="Rosso M.N."/>
            <person name="Martin F."/>
        </authorList>
    </citation>
    <scope>NUCLEOTIDE SEQUENCE [LARGE SCALE GENOMIC DNA]</scope>
    <source>
        <strain evidence="2 3">CIRM-BRFM 2984</strain>
    </source>
</reference>
<gene>
    <name evidence="2" type="ORF">R3P38DRAFT_2786404</name>
</gene>